<protein>
    <submittedName>
        <fullName evidence="1">Uncharacterized protein</fullName>
    </submittedName>
</protein>
<comment type="caution">
    <text evidence="1">The sequence shown here is derived from an EMBL/GenBank/DDBJ whole genome shotgun (WGS) entry which is preliminary data.</text>
</comment>
<reference evidence="1 2" key="1">
    <citation type="submission" date="2014-03" db="EMBL/GenBank/DDBJ databases">
        <title>Draft Genome Sequences of Four Burkholderia Strains.</title>
        <authorList>
            <person name="Liu X.Y."/>
            <person name="Li C.X."/>
            <person name="Xu J.H."/>
        </authorList>
    </citation>
    <scope>NUCLEOTIDE SEQUENCE [LARGE SCALE GENOMIC DNA]</scope>
    <source>
        <strain evidence="1 2">DSM 50014</strain>
    </source>
</reference>
<dbReference type="Proteomes" id="UP000027466">
    <property type="component" value="Unassembled WGS sequence"/>
</dbReference>
<evidence type="ECO:0000313" key="1">
    <source>
        <dbReference type="EMBL" id="KDR40214.1"/>
    </source>
</evidence>
<evidence type="ECO:0000313" key="2">
    <source>
        <dbReference type="Proteomes" id="UP000027466"/>
    </source>
</evidence>
<sequence length="114" mass="12354">MENNDELDESTQTTAAGLTRLASAISELLREQAVDSRLGAKLLKRLEKEAKRVAEHGPATLSVAEGAALRSAMEQLQHALHQRGADLLVQANARLRATEEAAGKRRKAKKEESA</sequence>
<proteinExistence type="predicted"/>
<name>A0A069PJW8_9BURK</name>
<dbReference type="EMBL" id="JFHC01000044">
    <property type="protein sequence ID" value="KDR40214.1"/>
    <property type="molecule type" value="Genomic_DNA"/>
</dbReference>
<organism evidence="1 2">
    <name type="scientific">Caballeronia glathei</name>
    <dbReference type="NCBI Taxonomy" id="60547"/>
    <lineage>
        <taxon>Bacteria</taxon>
        <taxon>Pseudomonadati</taxon>
        <taxon>Pseudomonadota</taxon>
        <taxon>Betaproteobacteria</taxon>
        <taxon>Burkholderiales</taxon>
        <taxon>Burkholderiaceae</taxon>
        <taxon>Caballeronia</taxon>
    </lineage>
</organism>
<dbReference type="STRING" id="60547.GCA_000751215_06667"/>
<accession>A0A069PJW8</accession>
<dbReference type="AlphaFoldDB" id="A0A069PJW8"/>
<gene>
    <name evidence="1" type="ORF">BG61_26950</name>
</gene>
<keyword evidence="2" id="KW-1185">Reference proteome</keyword>